<reference evidence="7 8" key="1">
    <citation type="submission" date="2024-10" db="EMBL/GenBank/DDBJ databases">
        <title>The Natural Products Discovery Center: Release of the First 8490 Sequenced Strains for Exploring Actinobacteria Biosynthetic Diversity.</title>
        <authorList>
            <person name="Kalkreuter E."/>
            <person name="Kautsar S.A."/>
            <person name="Yang D."/>
            <person name="Bader C.D."/>
            <person name="Teijaro C.N."/>
            <person name="Fluegel L."/>
            <person name="Davis C.M."/>
            <person name="Simpson J.R."/>
            <person name="Lauterbach L."/>
            <person name="Steele A.D."/>
            <person name="Gui C."/>
            <person name="Meng S."/>
            <person name="Li G."/>
            <person name="Viehrig K."/>
            <person name="Ye F."/>
            <person name="Su P."/>
            <person name="Kiefer A.F."/>
            <person name="Nichols A."/>
            <person name="Cepeda A.J."/>
            <person name="Yan W."/>
            <person name="Fan B."/>
            <person name="Jiang Y."/>
            <person name="Adhikari A."/>
            <person name="Zheng C.-J."/>
            <person name="Schuster L."/>
            <person name="Cowan T.M."/>
            <person name="Smanski M.J."/>
            <person name="Chevrette M.G."/>
            <person name="De Carvalho L.P.S."/>
            <person name="Shen B."/>
        </authorList>
    </citation>
    <scope>NUCLEOTIDE SEQUENCE [LARGE SCALE GENOMIC DNA]</scope>
    <source>
        <strain evidence="7 8">NPDC049503</strain>
    </source>
</reference>
<dbReference type="PANTHER" id="PTHR43775">
    <property type="entry name" value="FATTY ACID SYNTHASE"/>
    <property type="match status" value="1"/>
</dbReference>
<dbReference type="SMART" id="SM01294">
    <property type="entry name" value="PKS_PP_betabranch"/>
    <property type="match status" value="1"/>
</dbReference>
<dbReference type="SMART" id="SM00825">
    <property type="entry name" value="PKS_KS"/>
    <property type="match status" value="1"/>
</dbReference>
<accession>A0ABW8ADK8</accession>
<keyword evidence="3" id="KW-0808">Transferase</keyword>
<keyword evidence="2" id="KW-0597">Phosphoprotein</keyword>
<dbReference type="SUPFAM" id="SSF47336">
    <property type="entry name" value="ACP-like"/>
    <property type="match status" value="1"/>
</dbReference>
<name>A0ABW8ADK8_9ACTN</name>
<dbReference type="InterPro" id="IPR014043">
    <property type="entry name" value="Acyl_transferase_dom"/>
</dbReference>
<keyword evidence="8" id="KW-1185">Reference proteome</keyword>
<dbReference type="InterPro" id="IPR016039">
    <property type="entry name" value="Thiolase-like"/>
</dbReference>
<evidence type="ECO:0000256" key="4">
    <source>
        <dbReference type="SAM" id="MobiDB-lite"/>
    </source>
</evidence>
<feature type="region of interest" description="Disordered" evidence="4">
    <location>
        <begin position="425"/>
        <end position="453"/>
    </location>
</feature>
<evidence type="ECO:0000256" key="1">
    <source>
        <dbReference type="ARBA" id="ARBA00022450"/>
    </source>
</evidence>
<dbReference type="Gene3D" id="3.30.70.3290">
    <property type="match status" value="1"/>
</dbReference>
<dbReference type="InterPro" id="IPR032821">
    <property type="entry name" value="PKS_assoc"/>
</dbReference>
<dbReference type="InterPro" id="IPR036736">
    <property type="entry name" value="ACP-like_sf"/>
</dbReference>
<dbReference type="SUPFAM" id="SSF52151">
    <property type="entry name" value="FabD/lysophospholipase-like"/>
    <property type="match status" value="1"/>
</dbReference>
<evidence type="ECO:0000259" key="5">
    <source>
        <dbReference type="PROSITE" id="PS50075"/>
    </source>
</evidence>
<keyword evidence="1" id="KW-0596">Phosphopantetheine</keyword>
<feature type="domain" description="Ketosynthase family 3 (KS3)" evidence="6">
    <location>
        <begin position="7"/>
        <end position="425"/>
    </location>
</feature>
<dbReference type="Pfam" id="PF00109">
    <property type="entry name" value="ketoacyl-synt"/>
    <property type="match status" value="1"/>
</dbReference>
<dbReference type="SMART" id="SM00823">
    <property type="entry name" value="PKS_PP"/>
    <property type="match status" value="1"/>
</dbReference>
<dbReference type="SUPFAM" id="SSF53901">
    <property type="entry name" value="Thiolase-like"/>
    <property type="match status" value="1"/>
</dbReference>
<evidence type="ECO:0000256" key="3">
    <source>
        <dbReference type="ARBA" id="ARBA00022679"/>
    </source>
</evidence>
<sequence>MTGDGGQGKAAVVGMACRLPKAADLAAFWTLLRDGVDAVADMPPERWDAEPGFAGAPAYTRRGGWLEHVDRFDADFFGIPARQAATMDPRQRLLLELSWEALEDARVVPERCRGSRTGVFVGAMWDDYAALAQRYAAGARSPYEMSGLHRALLANRLSYLLRLRGPSLVVDTGQSSSLVAVHLAVESLLRGECDMALVGGVNLVLDPGSAAVSAAFGGLSPSGRSATLDADADGYARGEGGGVVVLKPLETALADGDRIYGVVLGGAVNNDGGGDTLTTPDQEAQQDVVRRAHTSAGIRADDVQHVELHGTGTFVGDPIEARALGTVFSRGDPTALRVGSVKTAIGHLEGAAGMAGLIKTILCISNRRLVPSLHFKTPNPRIPLDELGLRVQTETGPWPRPDRPLIAGVSSFGMGGTNCHLVVAEPPAPHAAPPDPDPGEDTASRPIPWPLSGRNRQALRDQARRLLDRLREHPARTLDIGLSLATTRTAFEHRAVLLSTDRAGFERGLTALAAGQPAPGLVEGATGPRDGVAFVFPGQGSQWTGMAVPLLESSPVFREHMNACADAFAPYLDRPLLDTLDDPATLRHSDLVQPALFAVMVSLAALWESYGVRPSAVVGHSQGEVAAACVAGALTLPDAARIVALRSRLLMRLARRGGMLSIALAAEEVVKHLPGGLTVAAVNGPGSTVVSGDLDALTALQERYDADGVRARRVAIDYASHSHQVEVIRAEMLDALAPTRPAPGRVPFHSTVKGGPLAGEELTAEYWYRNLRHQVRFAEAVRTIDCGIFVEVSPNPVLTGGVRDTVPEAAVLGTLRRDEGGLDRFLTSLSEAYAAGAAVAWDRCFAGTDARAVDLPTYPFQRKRHWLDTSARVVEPPATKRYEPERVAEEAPPDPAELVRAQVAALLGHHDPGAVDMTAAFTDLGLDSPLIVELSGRLAAATGLRLPVAAMFNHPTPALLAEHLRTRLRPPDPLSTMLDRLAEALEEPPADPARRAELADRLAALSRQAAAPAGTPPEDQVAGRLRTASVDELLSFIDGELG</sequence>
<organism evidence="7 8">
    <name type="scientific">Nonomuraea indica</name>
    <dbReference type="NCBI Taxonomy" id="1581193"/>
    <lineage>
        <taxon>Bacteria</taxon>
        <taxon>Bacillati</taxon>
        <taxon>Actinomycetota</taxon>
        <taxon>Actinomycetes</taxon>
        <taxon>Streptosporangiales</taxon>
        <taxon>Streptosporangiaceae</taxon>
        <taxon>Nonomuraea</taxon>
    </lineage>
</organism>
<dbReference type="SUPFAM" id="SSF55048">
    <property type="entry name" value="Probable ACP-binding domain of malonyl-CoA ACP transacylase"/>
    <property type="match status" value="1"/>
</dbReference>
<dbReference type="InterPro" id="IPR020806">
    <property type="entry name" value="PKS_PP-bd"/>
</dbReference>
<feature type="compositionally biased region" description="Pro residues" evidence="4">
    <location>
        <begin position="426"/>
        <end position="436"/>
    </location>
</feature>
<dbReference type="InterPro" id="IPR014030">
    <property type="entry name" value="Ketoacyl_synth_N"/>
</dbReference>
<feature type="domain" description="Carrier" evidence="5">
    <location>
        <begin position="893"/>
        <end position="968"/>
    </location>
</feature>
<dbReference type="Gene3D" id="3.40.366.10">
    <property type="entry name" value="Malonyl-Coenzyme A Acyl Carrier Protein, domain 2"/>
    <property type="match status" value="1"/>
</dbReference>
<evidence type="ECO:0000259" key="6">
    <source>
        <dbReference type="PROSITE" id="PS52004"/>
    </source>
</evidence>
<dbReference type="Pfam" id="PF00550">
    <property type="entry name" value="PP-binding"/>
    <property type="match status" value="1"/>
</dbReference>
<dbReference type="PANTHER" id="PTHR43775:SF37">
    <property type="entry name" value="SI:DKEY-61P9.11"/>
    <property type="match status" value="1"/>
</dbReference>
<protein>
    <submittedName>
        <fullName evidence="7">Type I polyketide synthase</fullName>
    </submittedName>
</protein>
<dbReference type="PROSITE" id="PS52004">
    <property type="entry name" value="KS3_2"/>
    <property type="match status" value="1"/>
</dbReference>
<dbReference type="Pfam" id="PF02801">
    <property type="entry name" value="Ketoacyl-synt_C"/>
    <property type="match status" value="1"/>
</dbReference>
<dbReference type="InterPro" id="IPR009081">
    <property type="entry name" value="PP-bd_ACP"/>
</dbReference>
<dbReference type="CDD" id="cd00833">
    <property type="entry name" value="PKS"/>
    <property type="match status" value="1"/>
</dbReference>
<evidence type="ECO:0000313" key="7">
    <source>
        <dbReference type="EMBL" id="MFI7444864.1"/>
    </source>
</evidence>
<comment type="caution">
    <text evidence="7">The sequence shown here is derived from an EMBL/GenBank/DDBJ whole genome shotgun (WGS) entry which is preliminary data.</text>
</comment>
<dbReference type="InterPro" id="IPR016035">
    <property type="entry name" value="Acyl_Trfase/lysoPLipase"/>
</dbReference>
<dbReference type="InterPro" id="IPR020841">
    <property type="entry name" value="PKS_Beta-ketoAc_synthase_dom"/>
</dbReference>
<dbReference type="InterPro" id="IPR014031">
    <property type="entry name" value="Ketoacyl_synth_C"/>
</dbReference>
<dbReference type="Gene3D" id="1.10.1200.10">
    <property type="entry name" value="ACP-like"/>
    <property type="match status" value="1"/>
</dbReference>
<dbReference type="EMBL" id="JBITMB010000009">
    <property type="protein sequence ID" value="MFI7444864.1"/>
    <property type="molecule type" value="Genomic_DNA"/>
</dbReference>
<evidence type="ECO:0000313" key="8">
    <source>
        <dbReference type="Proteomes" id="UP001612928"/>
    </source>
</evidence>
<dbReference type="InterPro" id="IPR001227">
    <property type="entry name" value="Ac_transferase_dom_sf"/>
</dbReference>
<dbReference type="InterPro" id="IPR016036">
    <property type="entry name" value="Malonyl_transacylase_ACP-bd"/>
</dbReference>
<gene>
    <name evidence="7" type="ORF">ACIBP5_33235</name>
</gene>
<dbReference type="SMART" id="SM00827">
    <property type="entry name" value="PKS_AT"/>
    <property type="match status" value="1"/>
</dbReference>
<dbReference type="Pfam" id="PF16197">
    <property type="entry name" value="KAsynt_C_assoc"/>
    <property type="match status" value="1"/>
</dbReference>
<dbReference type="Pfam" id="PF00698">
    <property type="entry name" value="Acyl_transf_1"/>
    <property type="match status" value="1"/>
</dbReference>
<dbReference type="Gene3D" id="3.40.47.10">
    <property type="match status" value="1"/>
</dbReference>
<dbReference type="InterPro" id="IPR050091">
    <property type="entry name" value="PKS_NRPS_Biosynth_Enz"/>
</dbReference>
<dbReference type="Proteomes" id="UP001612928">
    <property type="component" value="Unassembled WGS sequence"/>
</dbReference>
<evidence type="ECO:0000256" key="2">
    <source>
        <dbReference type="ARBA" id="ARBA00022553"/>
    </source>
</evidence>
<dbReference type="RefSeq" id="WP_397025170.1">
    <property type="nucleotide sequence ID" value="NZ_JBITMB010000009.1"/>
</dbReference>
<proteinExistence type="predicted"/>
<dbReference type="PROSITE" id="PS50075">
    <property type="entry name" value="CARRIER"/>
    <property type="match status" value="1"/>
</dbReference>